<feature type="region of interest" description="Disordered" evidence="2">
    <location>
        <begin position="260"/>
        <end position="317"/>
    </location>
</feature>
<dbReference type="PROSITE" id="PS50048">
    <property type="entry name" value="ZN2_CY6_FUNGAL_2"/>
    <property type="match status" value="1"/>
</dbReference>
<feature type="compositionally biased region" description="Polar residues" evidence="2">
    <location>
        <begin position="380"/>
        <end position="393"/>
    </location>
</feature>
<feature type="compositionally biased region" description="Basic and acidic residues" evidence="2">
    <location>
        <begin position="151"/>
        <end position="162"/>
    </location>
</feature>
<dbReference type="GO" id="GO:0000981">
    <property type="term" value="F:DNA-binding transcription factor activity, RNA polymerase II-specific"/>
    <property type="evidence" value="ECO:0007669"/>
    <property type="project" value="InterPro"/>
</dbReference>
<protein>
    <submittedName>
        <fullName evidence="4">Related to C6 finger domain protein</fullName>
    </submittedName>
</protein>
<proteinExistence type="predicted"/>
<dbReference type="Proteomes" id="UP001187682">
    <property type="component" value="Unassembled WGS sequence"/>
</dbReference>
<keyword evidence="5" id="KW-1185">Reference proteome</keyword>
<accession>A0AAE8MSP4</accession>
<feature type="compositionally biased region" description="Low complexity" evidence="2">
    <location>
        <begin position="489"/>
        <end position="503"/>
    </location>
</feature>
<feature type="compositionally biased region" description="Polar residues" evidence="2">
    <location>
        <begin position="1"/>
        <end position="14"/>
    </location>
</feature>
<feature type="region of interest" description="Disordered" evidence="2">
    <location>
        <begin position="380"/>
        <end position="450"/>
    </location>
</feature>
<evidence type="ECO:0000259" key="3">
    <source>
        <dbReference type="PROSITE" id="PS50048"/>
    </source>
</evidence>
<feature type="region of interest" description="Disordered" evidence="2">
    <location>
        <begin position="468"/>
        <end position="602"/>
    </location>
</feature>
<dbReference type="EMBL" id="ONZQ02000002">
    <property type="protein sequence ID" value="SPN98897.1"/>
    <property type="molecule type" value="Genomic_DNA"/>
</dbReference>
<dbReference type="GO" id="GO:0008270">
    <property type="term" value="F:zinc ion binding"/>
    <property type="evidence" value="ECO:0007669"/>
    <property type="project" value="InterPro"/>
</dbReference>
<feature type="compositionally biased region" description="Low complexity" evidence="2">
    <location>
        <begin position="215"/>
        <end position="228"/>
    </location>
</feature>
<comment type="caution">
    <text evidence="4">The sequence shown here is derived from an EMBL/GenBank/DDBJ whole genome shotgun (WGS) entry which is preliminary data.</text>
</comment>
<dbReference type="InterPro" id="IPR001138">
    <property type="entry name" value="Zn2Cys6_DnaBD"/>
</dbReference>
<feature type="compositionally biased region" description="Low complexity" evidence="2">
    <location>
        <begin position="168"/>
        <end position="183"/>
    </location>
</feature>
<evidence type="ECO:0000256" key="2">
    <source>
        <dbReference type="SAM" id="MobiDB-lite"/>
    </source>
</evidence>
<evidence type="ECO:0000313" key="4">
    <source>
        <dbReference type="EMBL" id="SPN98897.1"/>
    </source>
</evidence>
<dbReference type="AlphaFoldDB" id="A0AAE8MSP4"/>
<evidence type="ECO:0000256" key="1">
    <source>
        <dbReference type="ARBA" id="ARBA00023242"/>
    </source>
</evidence>
<feature type="region of interest" description="Disordered" evidence="2">
    <location>
        <begin position="1"/>
        <end position="25"/>
    </location>
</feature>
<gene>
    <name evidence="4" type="ORF">DNG_01936</name>
</gene>
<dbReference type="SMART" id="SM00066">
    <property type="entry name" value="GAL4"/>
    <property type="match status" value="1"/>
</dbReference>
<organism evidence="4 5">
    <name type="scientific">Cephalotrichum gorgonifer</name>
    <dbReference type="NCBI Taxonomy" id="2041049"/>
    <lineage>
        <taxon>Eukaryota</taxon>
        <taxon>Fungi</taxon>
        <taxon>Dikarya</taxon>
        <taxon>Ascomycota</taxon>
        <taxon>Pezizomycotina</taxon>
        <taxon>Sordariomycetes</taxon>
        <taxon>Hypocreomycetidae</taxon>
        <taxon>Microascales</taxon>
        <taxon>Microascaceae</taxon>
        <taxon>Cephalotrichum</taxon>
    </lineage>
</organism>
<reference evidence="4" key="1">
    <citation type="submission" date="2018-03" db="EMBL/GenBank/DDBJ databases">
        <authorList>
            <person name="Guldener U."/>
        </authorList>
    </citation>
    <scope>NUCLEOTIDE SEQUENCE</scope>
</reference>
<dbReference type="CDD" id="cd00067">
    <property type="entry name" value="GAL4"/>
    <property type="match status" value="1"/>
</dbReference>
<sequence length="644" mass="67934">MAALSPTTTPNGVATNGGDLSMSPRQSAIPKNVAFELLFTDSPQYRARLPMRVQIYPHDTTDSIVTTVKNFYGLYSSPTCSKGISFEDQQGNTLIARYENFRNNMVVYVRVIEEPAQNPAGFGSHPYQPTGLDTQPYYNGENYPLQAPPSFDHEHSRSDSRASRRRSPSTGSARGRRSASTSTNPVPGTTGRSRSKKNRSAGNQTAADAREGSTGYSSGDGAPGSSSGRMKEQIGNTEISLENIVEGGRRKRAKFESSELPLFAPPQMPAATSNPSVSPARRMDQHRSSLSYLPGAANPFSNPRPLPSPQGYSNGYGQGMYSTPEGHRSRGSIGYSGNGIGIHNGASGILPTPDPTVGSVVSEEDKDVAIQLMRLGDMSNISHGRTSASTLDETFSGRADVASSTGATSDGDSDSGDDMPPSRRQKLNSGAGVPAFDHPGAHYTPSRGPVSTATNAVEYVESGAMGDMAAPPKVQGGIQGPAMPKTANGSKPVKAPKSAKAGARPPSNAKAKKGVAANGTPMSPASLPPSRKPSISGANPLLASVEEEHPDLSSKPRCQRCRKSKKGCDRQRPCGRCKDAGLSADQCVSEDEGNGRKGRYGRHMGVPVKQVEMPAPPQPSLLPAAPITATTVSTLLDKSKKRKR</sequence>
<keyword evidence="1" id="KW-0539">Nucleus</keyword>
<feature type="compositionally biased region" description="Basic and acidic residues" evidence="2">
    <location>
        <begin position="566"/>
        <end position="579"/>
    </location>
</feature>
<name>A0AAE8MSP4_9PEZI</name>
<feature type="region of interest" description="Disordered" evidence="2">
    <location>
        <begin position="118"/>
        <end position="245"/>
    </location>
</feature>
<feature type="domain" description="Zn(2)-C6 fungal-type" evidence="3">
    <location>
        <begin position="557"/>
        <end position="589"/>
    </location>
</feature>
<evidence type="ECO:0000313" key="5">
    <source>
        <dbReference type="Proteomes" id="UP001187682"/>
    </source>
</evidence>